<feature type="domain" description="Peptidoglycan binding-like" evidence="1">
    <location>
        <begin position="12"/>
        <end position="67"/>
    </location>
</feature>
<dbReference type="Gene3D" id="1.10.101.10">
    <property type="entry name" value="PGBD-like superfamily/PGBD"/>
    <property type="match status" value="1"/>
</dbReference>
<dbReference type="InterPro" id="IPR002477">
    <property type="entry name" value="Peptidoglycan-bd-like"/>
</dbReference>
<dbReference type="InterPro" id="IPR036365">
    <property type="entry name" value="PGBD-like_sf"/>
</dbReference>
<organism evidence="2">
    <name type="scientific">bioreactor metagenome</name>
    <dbReference type="NCBI Taxonomy" id="1076179"/>
    <lineage>
        <taxon>unclassified sequences</taxon>
        <taxon>metagenomes</taxon>
        <taxon>ecological metagenomes</taxon>
    </lineage>
</organism>
<dbReference type="Pfam" id="PF01471">
    <property type="entry name" value="PG_binding_1"/>
    <property type="match status" value="1"/>
</dbReference>
<name>A0A645A9U3_9ZZZZ</name>
<proteinExistence type="predicted"/>
<gene>
    <name evidence="2" type="ORF">SDC9_96704</name>
</gene>
<reference evidence="2" key="1">
    <citation type="submission" date="2019-08" db="EMBL/GenBank/DDBJ databases">
        <authorList>
            <person name="Kucharzyk K."/>
            <person name="Murdoch R.W."/>
            <person name="Higgins S."/>
            <person name="Loffler F."/>
        </authorList>
    </citation>
    <scope>NUCLEOTIDE SEQUENCE</scope>
</reference>
<comment type="caution">
    <text evidence="2">The sequence shown here is derived from an EMBL/GenBank/DDBJ whole genome shotgun (WGS) entry which is preliminary data.</text>
</comment>
<sequence length="418" mass="46181">MANYTNLSSGSSGDEVKKLQELLQASGYSINIDGTYGKSTEDAVKDYQTKNSLESNGIADAALQAALYGDNDVSNWTTDRWLTEYEDNKPKYEQSQAVTDAANTLAQYEANKPGAYTSQYSDQIQSLLDQILNRDKFSYDFNADPLYQQYSQQYQRSGQMAMMDTMGQAANLTGGYGNSYAQTVGQQAYQQNMQGLNDILPELQSAAYSAYDAEGNRMNENLGTLQGLDDSDYSRYQNDVDQYYQDLSYYYNKHNDMSESEYNRYLNDLSSWEKDRAYWYSKQQDESALALAAAKTAGGSGSGSGGPRPASASKAYDAVLKNARLMSESDAKSYLERMVNGGYITADEAAYAYQVELGRTSGTSSVPKTYQEYVSATGNAGILSSSEFTARKKAGASGLSQYSSYQDYLAQKYTSTKK</sequence>
<dbReference type="SUPFAM" id="SSF47090">
    <property type="entry name" value="PGBD-like"/>
    <property type="match status" value="1"/>
</dbReference>
<accession>A0A645A9U3</accession>
<dbReference type="EMBL" id="VSSQ01012754">
    <property type="protein sequence ID" value="MPM49970.1"/>
    <property type="molecule type" value="Genomic_DNA"/>
</dbReference>
<dbReference type="AlphaFoldDB" id="A0A645A9U3"/>
<dbReference type="InterPro" id="IPR036366">
    <property type="entry name" value="PGBDSf"/>
</dbReference>
<evidence type="ECO:0000259" key="1">
    <source>
        <dbReference type="Pfam" id="PF01471"/>
    </source>
</evidence>
<evidence type="ECO:0000313" key="2">
    <source>
        <dbReference type="EMBL" id="MPM49970.1"/>
    </source>
</evidence>
<protein>
    <recommendedName>
        <fullName evidence="1">Peptidoglycan binding-like domain-containing protein</fullName>
    </recommendedName>
</protein>